<evidence type="ECO:0000313" key="1">
    <source>
        <dbReference type="EMBL" id="OLQ94590.1"/>
    </source>
</evidence>
<proteinExistence type="predicted"/>
<gene>
    <name evidence="1" type="ORF">BIY21_08280</name>
</gene>
<dbReference type="EMBL" id="MJMI01000073">
    <property type="protein sequence ID" value="OLQ94590.1"/>
    <property type="molecule type" value="Genomic_DNA"/>
</dbReference>
<accession>A0ABX3FLG1</accession>
<dbReference type="Proteomes" id="UP000186206">
    <property type="component" value="Unassembled WGS sequence"/>
</dbReference>
<organism evidence="1 2">
    <name type="scientific">Vibrio ponticus</name>
    <dbReference type="NCBI Taxonomy" id="265668"/>
    <lineage>
        <taxon>Bacteria</taxon>
        <taxon>Pseudomonadati</taxon>
        <taxon>Pseudomonadota</taxon>
        <taxon>Gammaproteobacteria</taxon>
        <taxon>Vibrionales</taxon>
        <taxon>Vibrionaceae</taxon>
        <taxon>Vibrio</taxon>
    </lineage>
</organism>
<sequence length="124" mass="14512">MFVVIALVLNAIILMITEQQKSYWVGNYISDTQTVLAHTEQFHNNMMVRTTRYVPESINQYGKSQDYNYDFTLLGRGKVVLHNEEMPIKTGYHQYFGIDDQCVIVFRSPHRQIINNTSLLCLYN</sequence>
<keyword evidence="2" id="KW-1185">Reference proteome</keyword>
<reference evidence="1 2" key="1">
    <citation type="submission" date="2016-09" db="EMBL/GenBank/DDBJ databases">
        <title>Genomic Taxonomy of the Vibrionaceae.</title>
        <authorList>
            <person name="Gonzalez-Castillo A."/>
            <person name="Gomez-Gil B."/>
            <person name="Enciso-Ibarra K."/>
        </authorList>
    </citation>
    <scope>NUCLEOTIDE SEQUENCE [LARGE SCALE GENOMIC DNA]</scope>
    <source>
        <strain evidence="1 2">CAIM 1731</strain>
    </source>
</reference>
<evidence type="ECO:0000313" key="2">
    <source>
        <dbReference type="Proteomes" id="UP000186206"/>
    </source>
</evidence>
<comment type="caution">
    <text evidence="1">The sequence shown here is derived from an EMBL/GenBank/DDBJ whole genome shotgun (WGS) entry which is preliminary data.</text>
</comment>
<protein>
    <submittedName>
        <fullName evidence="1">Uncharacterized protein</fullName>
    </submittedName>
</protein>
<name>A0ABX3FLG1_9VIBR</name>